<dbReference type="GO" id="GO:0005829">
    <property type="term" value="C:cytosol"/>
    <property type="evidence" value="ECO:0007669"/>
    <property type="project" value="TreeGrafter"/>
</dbReference>
<evidence type="ECO:0000256" key="1">
    <source>
        <dbReference type="ARBA" id="ARBA00008467"/>
    </source>
</evidence>
<organism evidence="5 6">
    <name type="scientific">Lachnotalea glycerini</name>
    <dbReference type="NCBI Taxonomy" id="1763509"/>
    <lineage>
        <taxon>Bacteria</taxon>
        <taxon>Bacillati</taxon>
        <taxon>Bacillota</taxon>
        <taxon>Clostridia</taxon>
        <taxon>Lachnospirales</taxon>
        <taxon>Lachnospiraceae</taxon>
        <taxon>Lachnotalea</taxon>
    </lineage>
</organism>
<dbReference type="InterPro" id="IPR014030">
    <property type="entry name" value="Ketoacyl_synth_N"/>
</dbReference>
<evidence type="ECO:0000256" key="3">
    <source>
        <dbReference type="RuleBase" id="RU003694"/>
    </source>
</evidence>
<evidence type="ECO:0000313" key="6">
    <source>
        <dbReference type="Proteomes" id="UP000216411"/>
    </source>
</evidence>
<reference evidence="5 6" key="1">
    <citation type="journal article" date="2017" name="Genome Announc.">
        <title>Draft Genome Sequence of a Sporulating and Motile Strain of Lachnotalea glycerini Isolated from Water in Quebec City, Canada.</title>
        <authorList>
            <person name="Maheux A.F."/>
            <person name="Boudreau D.K."/>
            <person name="Berube E."/>
            <person name="Boissinot M."/>
            <person name="Raymond F."/>
            <person name="Brodeur S."/>
            <person name="Corbeil J."/>
            <person name="Isabel S."/>
            <person name="Omar R.F."/>
            <person name="Bergeron M.G."/>
        </authorList>
    </citation>
    <scope>NUCLEOTIDE SEQUENCE [LARGE SCALE GENOMIC DNA]</scope>
    <source>
        <strain evidence="5 6">CCRI-19302</strain>
    </source>
</reference>
<dbReference type="EMBL" id="NOKA02000008">
    <property type="protein sequence ID" value="RDY31933.1"/>
    <property type="molecule type" value="Genomic_DNA"/>
</dbReference>
<comment type="caution">
    <text evidence="5">The sequence shown here is derived from an EMBL/GenBank/DDBJ whole genome shotgun (WGS) entry which is preliminary data.</text>
</comment>
<feature type="domain" description="Ketosynthase family 3 (KS3)" evidence="4">
    <location>
        <begin position="2"/>
        <end position="391"/>
    </location>
</feature>
<evidence type="ECO:0000256" key="2">
    <source>
        <dbReference type="ARBA" id="ARBA00022679"/>
    </source>
</evidence>
<dbReference type="CDD" id="cd00834">
    <property type="entry name" value="KAS_I_II"/>
    <property type="match status" value="1"/>
</dbReference>
<protein>
    <submittedName>
        <fullName evidence="5">Beta-ketoacyl-[acyl-carrier-protein] synthase family protein</fullName>
    </submittedName>
</protein>
<dbReference type="Pfam" id="PF02801">
    <property type="entry name" value="Ketoacyl-synt_C"/>
    <property type="match status" value="1"/>
</dbReference>
<dbReference type="SMART" id="SM00825">
    <property type="entry name" value="PKS_KS"/>
    <property type="match status" value="1"/>
</dbReference>
<dbReference type="InterPro" id="IPR014031">
    <property type="entry name" value="Ketoacyl_synth_C"/>
</dbReference>
<dbReference type="Pfam" id="PF00109">
    <property type="entry name" value="ketoacyl-synt"/>
    <property type="match status" value="1"/>
</dbReference>
<dbReference type="PANTHER" id="PTHR11712">
    <property type="entry name" value="POLYKETIDE SYNTHASE-RELATED"/>
    <property type="match status" value="1"/>
</dbReference>
<dbReference type="RefSeq" id="WP_094377416.1">
    <property type="nucleotide sequence ID" value="NZ_NOKA02000008.1"/>
</dbReference>
<dbReference type="SUPFAM" id="SSF53901">
    <property type="entry name" value="Thiolase-like"/>
    <property type="match status" value="2"/>
</dbReference>
<dbReference type="Proteomes" id="UP000216411">
    <property type="component" value="Unassembled WGS sequence"/>
</dbReference>
<dbReference type="GO" id="GO:0006633">
    <property type="term" value="P:fatty acid biosynthetic process"/>
    <property type="evidence" value="ECO:0007669"/>
    <property type="project" value="InterPro"/>
</dbReference>
<evidence type="ECO:0000313" key="5">
    <source>
        <dbReference type="EMBL" id="RDY31933.1"/>
    </source>
</evidence>
<proteinExistence type="inferred from homology"/>
<dbReference type="AlphaFoldDB" id="A0A371JGS5"/>
<dbReference type="InterPro" id="IPR020841">
    <property type="entry name" value="PKS_Beta-ketoAc_synthase_dom"/>
</dbReference>
<evidence type="ECO:0000259" key="4">
    <source>
        <dbReference type="PROSITE" id="PS52004"/>
    </source>
</evidence>
<dbReference type="PROSITE" id="PS52004">
    <property type="entry name" value="KS3_2"/>
    <property type="match status" value="1"/>
</dbReference>
<dbReference type="InterPro" id="IPR018201">
    <property type="entry name" value="Ketoacyl_synth_AS"/>
</dbReference>
<accession>A0A371JGS5</accession>
<dbReference type="InterPro" id="IPR016039">
    <property type="entry name" value="Thiolase-like"/>
</dbReference>
<dbReference type="PANTHER" id="PTHR11712:SF336">
    <property type="entry name" value="3-OXOACYL-[ACYL-CARRIER-PROTEIN] SYNTHASE, MITOCHONDRIAL"/>
    <property type="match status" value="1"/>
</dbReference>
<keyword evidence="2 3" id="KW-0808">Transferase</keyword>
<dbReference type="Gene3D" id="3.40.47.10">
    <property type="match status" value="1"/>
</dbReference>
<dbReference type="OrthoDB" id="9808669at2"/>
<dbReference type="PROSITE" id="PS00606">
    <property type="entry name" value="KS3_1"/>
    <property type="match status" value="1"/>
</dbReference>
<sequence length="395" mass="43055">MRKRVAVTGFGIVCALGNDKKSVKEALMNNLNKMQELSKIKDYGVLNHVKVGRTDVDEPNISSPNDFDKSEIMARMALEEACLEAGYENLSFEQFGIRASLSLATSVMGSEYIIKYSGEKSNDAEWLIKSKAYASRMAKEFKIYGGVYTTSSACASGSAGLGIAFDLIKSGQNDVVLCGGTDHISDISVFGFKSLNTLSEDRCKPFDKLRDGINIGEGSAFFVFEEYEHAIKRNAKILGEIIGYGLANDAYHITSPDPNGEGAYHSMKMALDDIEDENLSEIYVNAHGTGTKANDEMELKAIKKAFGDIQIYMSSTKALTGHCLGAAGSIEFAFSLMFLEEGKIPKTANSNFDIATVENIRDEIPADFSAKRILSNSFAFGGNDATIIVEKYTKD</sequence>
<comment type="similarity">
    <text evidence="1 3">Belongs to the thiolase-like superfamily. Beta-ketoacyl-ACP synthases family.</text>
</comment>
<keyword evidence="6" id="KW-1185">Reference proteome</keyword>
<dbReference type="GO" id="GO:0004315">
    <property type="term" value="F:3-oxoacyl-[acyl-carrier-protein] synthase activity"/>
    <property type="evidence" value="ECO:0007669"/>
    <property type="project" value="InterPro"/>
</dbReference>
<dbReference type="InterPro" id="IPR000794">
    <property type="entry name" value="Beta-ketoacyl_synthase"/>
</dbReference>
<name>A0A371JGS5_9FIRM</name>
<gene>
    <name evidence="5" type="ORF">CG710_007250</name>
</gene>